<dbReference type="GO" id="GO:0006313">
    <property type="term" value="P:DNA transposition"/>
    <property type="evidence" value="ECO:0007669"/>
    <property type="project" value="InterPro"/>
</dbReference>
<name>A0A7W7KEX1_9SPHN</name>
<dbReference type="InterPro" id="IPR010921">
    <property type="entry name" value="Trp_repressor/repl_initiator"/>
</dbReference>
<dbReference type="SUPFAM" id="SSF48295">
    <property type="entry name" value="TrpR-like"/>
    <property type="match status" value="1"/>
</dbReference>
<dbReference type="Proteomes" id="UP000555448">
    <property type="component" value="Unassembled WGS sequence"/>
</dbReference>
<dbReference type="EMBL" id="JACHLR010000071">
    <property type="protein sequence ID" value="MBB4861151.1"/>
    <property type="molecule type" value="Genomic_DNA"/>
</dbReference>
<dbReference type="InterPro" id="IPR002514">
    <property type="entry name" value="Transposase_8"/>
</dbReference>
<protein>
    <submittedName>
        <fullName evidence="1">Transposase</fullName>
    </submittedName>
</protein>
<dbReference type="GO" id="GO:0004803">
    <property type="term" value="F:transposase activity"/>
    <property type="evidence" value="ECO:0007669"/>
    <property type="project" value="InterPro"/>
</dbReference>
<accession>A0A7W7KEX1</accession>
<dbReference type="Pfam" id="PF01527">
    <property type="entry name" value="HTH_Tnp_1"/>
    <property type="match status" value="1"/>
</dbReference>
<dbReference type="NCBIfam" id="NF047595">
    <property type="entry name" value="IS66_ISRel24_TnpA"/>
    <property type="match status" value="1"/>
</dbReference>
<dbReference type="GO" id="GO:0043565">
    <property type="term" value="F:sequence-specific DNA binding"/>
    <property type="evidence" value="ECO:0007669"/>
    <property type="project" value="InterPro"/>
</dbReference>
<evidence type="ECO:0000313" key="1">
    <source>
        <dbReference type="EMBL" id="MBB4861151.1"/>
    </source>
</evidence>
<dbReference type="AlphaFoldDB" id="A0A7W7KEX1"/>
<evidence type="ECO:0000313" key="2">
    <source>
        <dbReference type="Proteomes" id="UP000555448"/>
    </source>
</evidence>
<reference evidence="1 2" key="1">
    <citation type="submission" date="2020-08" db="EMBL/GenBank/DDBJ databases">
        <title>Functional genomics of gut bacteria from endangered species of beetles.</title>
        <authorList>
            <person name="Carlos-Shanley C."/>
        </authorList>
    </citation>
    <scope>NUCLEOTIDE SEQUENCE [LARGE SCALE GENOMIC DNA]</scope>
    <source>
        <strain evidence="1 2">S00245</strain>
    </source>
</reference>
<organism evidence="1 2">
    <name type="scientific">Novosphingobium chloroacetimidivorans</name>
    <dbReference type="NCBI Taxonomy" id="1428314"/>
    <lineage>
        <taxon>Bacteria</taxon>
        <taxon>Pseudomonadati</taxon>
        <taxon>Pseudomonadota</taxon>
        <taxon>Alphaproteobacteria</taxon>
        <taxon>Sphingomonadales</taxon>
        <taxon>Sphingomonadaceae</taxon>
        <taxon>Novosphingobium</taxon>
    </lineage>
</organism>
<gene>
    <name evidence="1" type="ORF">HNO88_004505</name>
</gene>
<dbReference type="PANTHER" id="PTHR37936">
    <property type="entry name" value="TRANSPOSASE INSC FOR INSERTION ELEMENT IS2A-RELATED"/>
    <property type="match status" value="1"/>
</dbReference>
<keyword evidence="2" id="KW-1185">Reference proteome</keyword>
<proteinExistence type="predicted"/>
<comment type="caution">
    <text evidence="1">The sequence shown here is derived from an EMBL/GenBank/DDBJ whole genome shotgun (WGS) entry which is preliminary data.</text>
</comment>
<dbReference type="PANTHER" id="PTHR37936:SF3">
    <property type="entry name" value="TRANSPOSASE INSC FOR INSERTION ELEMENT IS2A-RELATED"/>
    <property type="match status" value="1"/>
</dbReference>
<sequence length="126" mass="13808">MATRIIDVSEQGKRVRRPWSDEDKARFVTETLEPRATVRSVARRHGLDASLLYRWRRVFVADRLVPGPSTGDGFVPVQLALPAPAGSPPPLPAGSIEVVTAAGHRVRMIPPVDRATLRLVLDALGR</sequence>
<dbReference type="RefSeq" id="WP_184250919.1">
    <property type="nucleotide sequence ID" value="NZ_JACHLR010000071.1"/>
</dbReference>